<name>A0ABQ9WBX9_SAGOE</name>
<feature type="compositionally biased region" description="Polar residues" evidence="1">
    <location>
        <begin position="140"/>
        <end position="153"/>
    </location>
</feature>
<dbReference type="EMBL" id="JASSZA010000002">
    <property type="protein sequence ID" value="KAK2118569.1"/>
    <property type="molecule type" value="Genomic_DNA"/>
</dbReference>
<feature type="region of interest" description="Disordered" evidence="1">
    <location>
        <begin position="24"/>
        <end position="53"/>
    </location>
</feature>
<proteinExistence type="predicted"/>
<feature type="signal peptide" evidence="2">
    <location>
        <begin position="1"/>
        <end position="24"/>
    </location>
</feature>
<feature type="chain" id="PRO_5045711679" description="Secreted protein" evidence="2">
    <location>
        <begin position="25"/>
        <end position="230"/>
    </location>
</feature>
<evidence type="ECO:0000313" key="3">
    <source>
        <dbReference type="EMBL" id="KAK2118569.1"/>
    </source>
</evidence>
<comment type="caution">
    <text evidence="3">The sequence shown here is derived from an EMBL/GenBank/DDBJ whole genome shotgun (WGS) entry which is preliminary data.</text>
</comment>
<feature type="region of interest" description="Disordered" evidence="1">
    <location>
        <begin position="169"/>
        <end position="230"/>
    </location>
</feature>
<gene>
    <name evidence="3" type="ORF">P7K49_005456</name>
</gene>
<keyword evidence="4" id="KW-1185">Reference proteome</keyword>
<feature type="compositionally biased region" description="Basic and acidic residues" evidence="1">
    <location>
        <begin position="220"/>
        <end position="230"/>
    </location>
</feature>
<evidence type="ECO:0000256" key="1">
    <source>
        <dbReference type="SAM" id="MobiDB-lite"/>
    </source>
</evidence>
<evidence type="ECO:0008006" key="5">
    <source>
        <dbReference type="Google" id="ProtNLM"/>
    </source>
</evidence>
<accession>A0ABQ9WBX9</accession>
<feature type="region of interest" description="Disordered" evidence="1">
    <location>
        <begin position="89"/>
        <end position="153"/>
    </location>
</feature>
<feature type="compositionally biased region" description="Polar residues" evidence="1">
    <location>
        <begin position="26"/>
        <end position="52"/>
    </location>
</feature>
<feature type="compositionally biased region" description="Low complexity" evidence="1">
    <location>
        <begin position="89"/>
        <end position="106"/>
    </location>
</feature>
<keyword evidence="2" id="KW-0732">Signal</keyword>
<dbReference type="Proteomes" id="UP001266305">
    <property type="component" value="Unassembled WGS sequence"/>
</dbReference>
<feature type="compositionally biased region" description="Polar residues" evidence="1">
    <location>
        <begin position="118"/>
        <end position="131"/>
    </location>
</feature>
<reference evidence="3 4" key="1">
    <citation type="submission" date="2023-05" db="EMBL/GenBank/DDBJ databases">
        <title>B98-5 Cell Line De Novo Hybrid Assembly: An Optical Mapping Approach.</title>
        <authorList>
            <person name="Kananen K."/>
            <person name="Auerbach J.A."/>
            <person name="Kautto E."/>
            <person name="Blachly J.S."/>
        </authorList>
    </citation>
    <scope>NUCLEOTIDE SEQUENCE [LARGE SCALE GENOMIC DNA]</scope>
    <source>
        <strain evidence="3">B95-8</strain>
        <tissue evidence="3">Cell line</tissue>
    </source>
</reference>
<organism evidence="3 4">
    <name type="scientific">Saguinus oedipus</name>
    <name type="common">Cotton-top tamarin</name>
    <name type="synonym">Oedipomidas oedipus</name>
    <dbReference type="NCBI Taxonomy" id="9490"/>
    <lineage>
        <taxon>Eukaryota</taxon>
        <taxon>Metazoa</taxon>
        <taxon>Chordata</taxon>
        <taxon>Craniata</taxon>
        <taxon>Vertebrata</taxon>
        <taxon>Euteleostomi</taxon>
        <taxon>Mammalia</taxon>
        <taxon>Eutheria</taxon>
        <taxon>Euarchontoglires</taxon>
        <taxon>Primates</taxon>
        <taxon>Haplorrhini</taxon>
        <taxon>Platyrrhini</taxon>
        <taxon>Cebidae</taxon>
        <taxon>Callitrichinae</taxon>
        <taxon>Saguinus</taxon>
    </lineage>
</organism>
<sequence length="230" mass="24593">MCAERLSQFVTLVFVLATFDPARGTHANNPLQGPQDRSFQQKGRLSLQNTGKCTRPRSRELLGECTVHPRGAPQAARQGEVRTGFRAPGISASDAASASPRPRISGTEGPRSWAAPCTQRTLPSQPASRTFTVLPPSPAPSQVSKPRNGDTTRTVRLLCSTGSWLTRKLQSRARRAGHGAGPFPSSERERKSANSSFAPRPPPPTLGSRAIAATAACVRSPHEQESTSAH</sequence>
<evidence type="ECO:0000256" key="2">
    <source>
        <dbReference type="SAM" id="SignalP"/>
    </source>
</evidence>
<protein>
    <recommendedName>
        <fullName evidence="5">Secreted protein</fullName>
    </recommendedName>
</protein>
<evidence type="ECO:0000313" key="4">
    <source>
        <dbReference type="Proteomes" id="UP001266305"/>
    </source>
</evidence>